<name>A0A1M6P2D2_REIAG</name>
<evidence type="ECO:0000256" key="1">
    <source>
        <dbReference type="SAM" id="Phobius"/>
    </source>
</evidence>
<feature type="transmembrane region" description="Helical" evidence="1">
    <location>
        <begin position="79"/>
        <end position="99"/>
    </location>
</feature>
<keyword evidence="1" id="KW-0812">Transmembrane</keyword>
<feature type="transmembrane region" description="Helical" evidence="1">
    <location>
        <begin position="50"/>
        <end position="73"/>
    </location>
</feature>
<accession>A0A1M6P2D2</accession>
<dbReference type="InterPro" id="IPR025291">
    <property type="entry name" value="DUF4153"/>
</dbReference>
<feature type="transmembrane region" description="Helical" evidence="1">
    <location>
        <begin position="325"/>
        <end position="344"/>
    </location>
</feature>
<feature type="transmembrane region" description="Helical" evidence="1">
    <location>
        <begin position="111"/>
        <end position="132"/>
    </location>
</feature>
<dbReference type="RefSeq" id="WP_073121581.1">
    <property type="nucleotide sequence ID" value="NZ_FRAA01000002.1"/>
</dbReference>
<keyword evidence="1" id="KW-0472">Membrane</keyword>
<keyword evidence="1" id="KW-1133">Transmembrane helix</keyword>
<dbReference type="Pfam" id="PF13687">
    <property type="entry name" value="DUF4153"/>
    <property type="match status" value="1"/>
</dbReference>
<protein>
    <recommendedName>
        <fullName evidence="4">DUF4153 domain-containing protein</fullName>
    </recommendedName>
</protein>
<feature type="transmembrane region" description="Helical" evidence="1">
    <location>
        <begin position="295"/>
        <end position="313"/>
    </location>
</feature>
<dbReference type="Proteomes" id="UP000184474">
    <property type="component" value="Unassembled WGS sequence"/>
</dbReference>
<feature type="transmembrane region" description="Helical" evidence="1">
    <location>
        <begin position="350"/>
        <end position="370"/>
    </location>
</feature>
<proteinExistence type="predicted"/>
<evidence type="ECO:0000313" key="2">
    <source>
        <dbReference type="EMBL" id="SHK02032.1"/>
    </source>
</evidence>
<reference evidence="3" key="1">
    <citation type="submission" date="2016-11" db="EMBL/GenBank/DDBJ databases">
        <authorList>
            <person name="Varghese N."/>
            <person name="Submissions S."/>
        </authorList>
    </citation>
    <scope>NUCLEOTIDE SEQUENCE [LARGE SCALE GENOMIC DNA]</scope>
    <source>
        <strain evidence="3">DSM 26134</strain>
    </source>
</reference>
<evidence type="ECO:0000313" key="3">
    <source>
        <dbReference type="Proteomes" id="UP000184474"/>
    </source>
</evidence>
<feature type="transmembrane region" description="Helical" evidence="1">
    <location>
        <begin position="152"/>
        <end position="176"/>
    </location>
</feature>
<evidence type="ECO:0008006" key="4">
    <source>
        <dbReference type="Google" id="ProtNLM"/>
    </source>
</evidence>
<feature type="transmembrane region" description="Helical" evidence="1">
    <location>
        <begin position="225"/>
        <end position="246"/>
    </location>
</feature>
<keyword evidence="3" id="KW-1185">Reference proteome</keyword>
<feature type="transmembrane region" description="Helical" evidence="1">
    <location>
        <begin position="188"/>
        <end position="205"/>
    </location>
</feature>
<dbReference type="STRING" id="156994.SAMN04488028_102515"/>
<feature type="transmembrane region" description="Helical" evidence="1">
    <location>
        <begin position="20"/>
        <end position="38"/>
    </location>
</feature>
<feature type="transmembrane region" description="Helical" evidence="1">
    <location>
        <begin position="258"/>
        <end position="275"/>
    </location>
</feature>
<gene>
    <name evidence="2" type="ORF">SAMN04488028_102515</name>
</gene>
<dbReference type="AlphaFoldDB" id="A0A1M6P2D2"/>
<organism evidence="2 3">
    <name type="scientific">Reichenbachiella agariperforans</name>
    <dbReference type="NCBI Taxonomy" id="156994"/>
    <lineage>
        <taxon>Bacteria</taxon>
        <taxon>Pseudomonadati</taxon>
        <taxon>Bacteroidota</taxon>
        <taxon>Cytophagia</taxon>
        <taxon>Cytophagales</taxon>
        <taxon>Reichenbachiellaceae</taxon>
        <taxon>Reichenbachiella</taxon>
    </lineage>
</organism>
<sequence length="623" mass="71715">MRLPSLLYLKQKAFEGFHNFPFTILAAIAGSSIAIYLTEYEHDIDNLFPYINGLLIFALAIPLFFSVSIMIGHLQLDRVLSATVWVVSSILLLIIYLTLPDRDTTLNTSLPYIRYAIFNIIIHLLVSFAPYLGRNRLNRFWNYNQLLFVRLVTSLLYAGFLYVGLCLALVALDVLFDVDIPSIRYFELYILVQGVFNTWFFVSGIPKDLNHLDNITVYPSGLKIFTQFVLMPLLVLYLMILYVYGLKIVITWDWPEGVVAYLIICVAVLGIFNLLLMHPFSKNTANNWISKFSKIYYVALIPLVGLLFVAISIRIGDYGVTINRYLIVLLGIWLSLVIIYFVSGRENIKLIPISLACILILCSFGPWGIFSWSQRSQVQRLEQYLVSNGVLLDGKIQREVIWDLDSLPKFSSPNLNTNTLPDSVHNEVLSIVEYLDDYHGMQALRPWYTQNIDSLIRQSESKSSRYSLYEGDTYLKTAGIKPVYQRYSDYTYYEYSRNKKESFVSKNFEHALAIESNFFDETSMTREVTLNGRAIAVTLNPQSRVLQVTFDDETLTIPLSDKLIHLEETYGTNEQNLSTTEMQLTFHGEKHEVKLIIEQLRMNGLPDKVDISYVDMLLFFRDI</sequence>
<dbReference type="EMBL" id="FRAA01000002">
    <property type="protein sequence ID" value="SHK02032.1"/>
    <property type="molecule type" value="Genomic_DNA"/>
</dbReference>